<protein>
    <submittedName>
        <fullName evidence="2">Helix-turn-helix domain-containing protein</fullName>
    </submittedName>
</protein>
<dbReference type="Pfam" id="PF01381">
    <property type="entry name" value="HTH_3"/>
    <property type="match status" value="1"/>
</dbReference>
<dbReference type="Proteomes" id="UP000325291">
    <property type="component" value="Unassembled WGS sequence"/>
</dbReference>
<name>A0A5A9Z619_9RHOB</name>
<dbReference type="SUPFAM" id="SSF47413">
    <property type="entry name" value="lambda repressor-like DNA-binding domains"/>
    <property type="match status" value="1"/>
</dbReference>
<dbReference type="Gene3D" id="1.10.260.40">
    <property type="entry name" value="lambda repressor-like DNA-binding domains"/>
    <property type="match status" value="1"/>
</dbReference>
<dbReference type="InterPro" id="IPR001387">
    <property type="entry name" value="Cro/C1-type_HTH"/>
</dbReference>
<dbReference type="AlphaFoldDB" id="A0A5A9Z619"/>
<organism evidence="2 3">
    <name type="scientific">Aquicoccus porphyridii</name>
    <dbReference type="NCBI Taxonomy" id="1852029"/>
    <lineage>
        <taxon>Bacteria</taxon>
        <taxon>Pseudomonadati</taxon>
        <taxon>Pseudomonadota</taxon>
        <taxon>Alphaproteobacteria</taxon>
        <taxon>Rhodobacterales</taxon>
        <taxon>Paracoccaceae</taxon>
        <taxon>Aquicoccus</taxon>
    </lineage>
</organism>
<keyword evidence="3" id="KW-1185">Reference proteome</keyword>
<evidence type="ECO:0000313" key="2">
    <source>
        <dbReference type="EMBL" id="KAA0912607.1"/>
    </source>
</evidence>
<proteinExistence type="predicted"/>
<dbReference type="GO" id="GO:0003677">
    <property type="term" value="F:DNA binding"/>
    <property type="evidence" value="ECO:0007669"/>
    <property type="project" value="InterPro"/>
</dbReference>
<dbReference type="EMBL" id="VINQ01000012">
    <property type="protein sequence ID" value="KAA0912607.1"/>
    <property type="molecule type" value="Genomic_DNA"/>
</dbReference>
<feature type="domain" description="HTH cro/C1-type" evidence="1">
    <location>
        <begin position="7"/>
        <end position="60"/>
    </location>
</feature>
<comment type="caution">
    <text evidence="2">The sequence shown here is derived from an EMBL/GenBank/DDBJ whole genome shotgun (WGS) entry which is preliminary data.</text>
</comment>
<dbReference type="PROSITE" id="PS50943">
    <property type="entry name" value="HTH_CROC1"/>
    <property type="match status" value="1"/>
</dbReference>
<evidence type="ECO:0000313" key="3">
    <source>
        <dbReference type="Proteomes" id="UP000325291"/>
    </source>
</evidence>
<evidence type="ECO:0000259" key="1">
    <source>
        <dbReference type="PROSITE" id="PS50943"/>
    </source>
</evidence>
<dbReference type="CDD" id="cd00093">
    <property type="entry name" value="HTH_XRE"/>
    <property type="match status" value="1"/>
</dbReference>
<dbReference type="RefSeq" id="WP_111362417.1">
    <property type="nucleotide sequence ID" value="NZ_VINQ01000012.1"/>
</dbReference>
<dbReference type="InterPro" id="IPR010982">
    <property type="entry name" value="Lambda_DNA-bd_dom_sf"/>
</dbReference>
<reference evidence="2 3" key="1">
    <citation type="submission" date="2019-07" db="EMBL/GenBank/DDBJ databases">
        <title>Aquicoccus porphyridii gen. nov., sp. nov., isolated from a small marine red alga, Porphyridium marinum.</title>
        <authorList>
            <person name="Liu L."/>
        </authorList>
    </citation>
    <scope>NUCLEOTIDE SEQUENCE [LARGE SCALE GENOMIC DNA]</scope>
    <source>
        <strain evidence="2 3">L1 8-17</strain>
    </source>
</reference>
<sequence length="76" mass="7848">MTPEQCRAARAMLAMSQGDLAGVTGVAKRTIAGFEMGQSSPYSRTIAALRAALESAGVEFIAENGGGAGVRMRKDT</sequence>
<gene>
    <name evidence="2" type="ORF">FLO80_14530</name>
</gene>
<accession>A0A5A9Z619</accession>